<comment type="caution">
    <text evidence="2">The sequence shown here is derived from an EMBL/GenBank/DDBJ whole genome shotgun (WGS) entry which is preliminary data.</text>
</comment>
<sequence length="191" mass="21974">MNKIVFDIETKNSFADVGRGDITKLDISLLVIYNYTTDSYQSFVEEEFKDLWPILEKADLLIGFNSDFFDIPILNKYYPGDLTKIKSVDLLKEIKKSYGKMLPLDLLAAGTLGINKSGHGLEALRWWREGQIDKIRAYCQQDVKITKDLYDFALTNGYLQYKVLNDVQKIPLDTASWEQKVDSGINLTMPW</sequence>
<evidence type="ECO:0000259" key="1">
    <source>
        <dbReference type="Pfam" id="PF13482"/>
    </source>
</evidence>
<dbReference type="InterPro" id="IPR036397">
    <property type="entry name" value="RNaseH_sf"/>
</dbReference>
<evidence type="ECO:0000313" key="2">
    <source>
        <dbReference type="EMBL" id="OGY48033.1"/>
    </source>
</evidence>
<feature type="domain" description="YprB ribonuclease H-like" evidence="1">
    <location>
        <begin position="5"/>
        <end position="151"/>
    </location>
</feature>
<protein>
    <recommendedName>
        <fullName evidence="1">YprB ribonuclease H-like domain-containing protein</fullName>
    </recommendedName>
</protein>
<reference evidence="2 3" key="1">
    <citation type="journal article" date="2016" name="Nat. Commun.">
        <title>Thousands of microbial genomes shed light on interconnected biogeochemical processes in an aquifer system.</title>
        <authorList>
            <person name="Anantharaman K."/>
            <person name="Brown C.T."/>
            <person name="Hug L.A."/>
            <person name="Sharon I."/>
            <person name="Castelle C.J."/>
            <person name="Probst A.J."/>
            <person name="Thomas B.C."/>
            <person name="Singh A."/>
            <person name="Wilkins M.J."/>
            <person name="Karaoz U."/>
            <person name="Brodie E.L."/>
            <person name="Williams K.H."/>
            <person name="Hubbard S.S."/>
            <person name="Banfield J.F."/>
        </authorList>
    </citation>
    <scope>NUCLEOTIDE SEQUENCE [LARGE SCALE GENOMIC DNA]</scope>
</reference>
<dbReference type="EMBL" id="MHIG01000006">
    <property type="protein sequence ID" value="OGY48033.1"/>
    <property type="molecule type" value="Genomic_DNA"/>
</dbReference>
<dbReference type="InterPro" id="IPR038720">
    <property type="entry name" value="YprB_RNase_H-like_dom"/>
</dbReference>
<dbReference type="SUPFAM" id="SSF53098">
    <property type="entry name" value="Ribonuclease H-like"/>
    <property type="match status" value="1"/>
</dbReference>
<evidence type="ECO:0000313" key="3">
    <source>
        <dbReference type="Proteomes" id="UP000178385"/>
    </source>
</evidence>
<dbReference type="Proteomes" id="UP000178385">
    <property type="component" value="Unassembled WGS sequence"/>
</dbReference>
<dbReference type="GO" id="GO:0003676">
    <property type="term" value="F:nucleic acid binding"/>
    <property type="evidence" value="ECO:0007669"/>
    <property type="project" value="InterPro"/>
</dbReference>
<dbReference type="AlphaFoldDB" id="A0A1G1Y6S8"/>
<dbReference type="InterPro" id="IPR012337">
    <property type="entry name" value="RNaseH-like_sf"/>
</dbReference>
<name>A0A1G1Y6S8_9BACT</name>
<gene>
    <name evidence="2" type="ORF">A2840_02410</name>
</gene>
<organism evidence="2 3">
    <name type="scientific">Candidatus Buchananbacteria bacterium RIFCSPHIGHO2_01_FULL_47_11b</name>
    <dbReference type="NCBI Taxonomy" id="1797537"/>
    <lineage>
        <taxon>Bacteria</taxon>
        <taxon>Candidatus Buchananiibacteriota</taxon>
    </lineage>
</organism>
<dbReference type="Gene3D" id="3.30.420.10">
    <property type="entry name" value="Ribonuclease H-like superfamily/Ribonuclease H"/>
    <property type="match status" value="1"/>
</dbReference>
<dbReference type="Pfam" id="PF13482">
    <property type="entry name" value="RNase_H_2"/>
    <property type="match status" value="1"/>
</dbReference>
<proteinExistence type="predicted"/>
<accession>A0A1G1Y6S8</accession>